<organism evidence="1 2">
    <name type="scientific">Rhodopirellula halodulae</name>
    <dbReference type="NCBI Taxonomy" id="2894198"/>
    <lineage>
        <taxon>Bacteria</taxon>
        <taxon>Pseudomonadati</taxon>
        <taxon>Planctomycetota</taxon>
        <taxon>Planctomycetia</taxon>
        <taxon>Pirellulales</taxon>
        <taxon>Pirellulaceae</taxon>
        <taxon>Rhodopirellula</taxon>
    </lineage>
</organism>
<accession>A0ABS8NJT2</accession>
<evidence type="ECO:0000313" key="2">
    <source>
        <dbReference type="Proteomes" id="UP001430306"/>
    </source>
</evidence>
<name>A0ABS8NJT2_9BACT</name>
<protein>
    <submittedName>
        <fullName evidence="1">Uncharacterized protein</fullName>
    </submittedName>
</protein>
<sequence length="83" mass="9070">MRPVPTRPLGFQTSKDQMMTSCMCQDGKWMALAFLFLLLAGCGQSSNSMLSSSNMSEEQAAVEELMGRSNVLAAQRPKLPGLR</sequence>
<gene>
    <name evidence="1" type="ORF">LOC71_16225</name>
</gene>
<comment type="caution">
    <text evidence="1">The sequence shown here is derived from an EMBL/GenBank/DDBJ whole genome shotgun (WGS) entry which is preliminary data.</text>
</comment>
<proteinExistence type="predicted"/>
<keyword evidence="2" id="KW-1185">Reference proteome</keyword>
<evidence type="ECO:0000313" key="1">
    <source>
        <dbReference type="EMBL" id="MCC9643834.1"/>
    </source>
</evidence>
<dbReference type="RefSeq" id="WP_230274788.1">
    <property type="nucleotide sequence ID" value="NZ_JAJKFW010000025.1"/>
</dbReference>
<reference evidence="1" key="1">
    <citation type="submission" date="2021-11" db="EMBL/GenBank/DDBJ databases">
        <title>Genome sequence.</title>
        <authorList>
            <person name="Sun Q."/>
        </authorList>
    </citation>
    <scope>NUCLEOTIDE SEQUENCE</scope>
    <source>
        <strain evidence="1">JC740</strain>
    </source>
</reference>
<dbReference type="EMBL" id="JAJKFW010000025">
    <property type="protein sequence ID" value="MCC9643834.1"/>
    <property type="molecule type" value="Genomic_DNA"/>
</dbReference>
<dbReference type="Proteomes" id="UP001430306">
    <property type="component" value="Unassembled WGS sequence"/>
</dbReference>